<name>A0A8R2JUX0_ACYPI</name>
<dbReference type="GO" id="GO:0071897">
    <property type="term" value="P:DNA biosynthetic process"/>
    <property type="evidence" value="ECO:0007669"/>
    <property type="project" value="UniProtKB-ARBA"/>
</dbReference>
<dbReference type="PANTHER" id="PTHR31511">
    <property type="entry name" value="PROTEIN CBG23764"/>
    <property type="match status" value="1"/>
</dbReference>
<sequence>MESKRKQMKMELVSCERRLQKLINKTTFKHCTRYNDNLNAVELENKISKFDKPIYIGFAVLDISKTLMYDYHLNIMKKHYGDNIKLMYTDTRSLVYHINTKDFYEDLTINLNLLDQMDTSDLPKDHPCHIAERKKIPGLFSDETKGAIMTEFCALRAKSYSFILAGKEKIKAKGIRQHVLRTTKHVHVCS</sequence>
<dbReference type="PANTHER" id="PTHR31511:SF12">
    <property type="entry name" value="RHO TERMINATION FACTOR N-TERMINAL DOMAIN-CONTAINING PROTEIN"/>
    <property type="match status" value="1"/>
</dbReference>
<dbReference type="InterPro" id="IPR043502">
    <property type="entry name" value="DNA/RNA_pol_sf"/>
</dbReference>
<dbReference type="RefSeq" id="XP_029348012.1">
    <property type="nucleotide sequence ID" value="XM_029492152.1"/>
</dbReference>
<dbReference type="EnsemblMetazoa" id="XM_029492152.1">
    <property type="protein sequence ID" value="XP_029348012.1"/>
    <property type="gene ID" value="LOC107884653"/>
</dbReference>
<protein>
    <submittedName>
        <fullName evidence="1">Uncharacterized protein</fullName>
    </submittedName>
</protein>
<evidence type="ECO:0000313" key="1">
    <source>
        <dbReference type="EnsemblMetazoa" id="XP_029348012.1"/>
    </source>
</evidence>
<dbReference type="GeneID" id="107884653"/>
<dbReference type="SUPFAM" id="SSF56672">
    <property type="entry name" value="DNA/RNA polymerases"/>
    <property type="match status" value="1"/>
</dbReference>
<dbReference type="AlphaFoldDB" id="A0A8R2JUX0"/>
<dbReference type="KEGG" id="api:107884653"/>
<dbReference type="OrthoDB" id="6600300at2759"/>
<organism evidence="1 2">
    <name type="scientific">Acyrthosiphon pisum</name>
    <name type="common">Pea aphid</name>
    <dbReference type="NCBI Taxonomy" id="7029"/>
    <lineage>
        <taxon>Eukaryota</taxon>
        <taxon>Metazoa</taxon>
        <taxon>Ecdysozoa</taxon>
        <taxon>Arthropoda</taxon>
        <taxon>Hexapoda</taxon>
        <taxon>Insecta</taxon>
        <taxon>Pterygota</taxon>
        <taxon>Neoptera</taxon>
        <taxon>Paraneoptera</taxon>
        <taxon>Hemiptera</taxon>
        <taxon>Sternorrhyncha</taxon>
        <taxon>Aphidomorpha</taxon>
        <taxon>Aphidoidea</taxon>
        <taxon>Aphididae</taxon>
        <taxon>Macrosiphini</taxon>
        <taxon>Acyrthosiphon</taxon>
    </lineage>
</organism>
<evidence type="ECO:0000313" key="2">
    <source>
        <dbReference type="Proteomes" id="UP000007819"/>
    </source>
</evidence>
<accession>A0A8R2JUX0</accession>
<keyword evidence="2" id="KW-1185">Reference proteome</keyword>
<proteinExistence type="predicted"/>
<reference evidence="1" key="2">
    <citation type="submission" date="2022-06" db="UniProtKB">
        <authorList>
            <consortium name="EnsemblMetazoa"/>
        </authorList>
    </citation>
    <scope>IDENTIFICATION</scope>
</reference>
<dbReference type="Proteomes" id="UP000007819">
    <property type="component" value="Unassembled WGS sequence"/>
</dbReference>
<reference evidence="2" key="1">
    <citation type="submission" date="2010-06" db="EMBL/GenBank/DDBJ databases">
        <authorList>
            <person name="Jiang H."/>
            <person name="Abraham K."/>
            <person name="Ali S."/>
            <person name="Alsbrooks S.L."/>
            <person name="Anim B.N."/>
            <person name="Anosike U.S."/>
            <person name="Attaway T."/>
            <person name="Bandaranaike D.P."/>
            <person name="Battles P.K."/>
            <person name="Bell S.N."/>
            <person name="Bell A.V."/>
            <person name="Beltran B."/>
            <person name="Bickham C."/>
            <person name="Bustamante Y."/>
            <person name="Caleb T."/>
            <person name="Canada A."/>
            <person name="Cardenas V."/>
            <person name="Carter K."/>
            <person name="Chacko J."/>
            <person name="Chandrabose M.N."/>
            <person name="Chavez D."/>
            <person name="Chavez A."/>
            <person name="Chen L."/>
            <person name="Chu H.-S."/>
            <person name="Claassen K.J."/>
            <person name="Cockrell R."/>
            <person name="Collins M."/>
            <person name="Cooper J.A."/>
            <person name="Cree A."/>
            <person name="Curry S.M."/>
            <person name="Da Y."/>
            <person name="Dao M.D."/>
            <person name="Das B."/>
            <person name="Davila M.-L."/>
            <person name="Davy-Carroll L."/>
            <person name="Denson S."/>
            <person name="Dinh H."/>
            <person name="Ebong V.E."/>
            <person name="Edwards J.R."/>
            <person name="Egan A."/>
            <person name="El-Daye J."/>
            <person name="Escobedo L."/>
            <person name="Fernandez S."/>
            <person name="Fernando P.R."/>
            <person name="Flagg N."/>
            <person name="Forbes L.D."/>
            <person name="Fowler R.G."/>
            <person name="Fu Q."/>
            <person name="Gabisi R.A."/>
            <person name="Ganer J."/>
            <person name="Garbino Pronczuk A."/>
            <person name="Garcia R.M."/>
            <person name="Garner T."/>
            <person name="Garrett T.E."/>
            <person name="Gonzalez D.A."/>
            <person name="Hamid H."/>
            <person name="Hawkins E.S."/>
            <person name="Hirani K."/>
            <person name="Hogues M.E."/>
            <person name="Hollins B."/>
            <person name="Hsiao C.-H."/>
            <person name="Jabil R."/>
            <person name="James M.L."/>
            <person name="Jhangiani S.N."/>
            <person name="Johnson B."/>
            <person name="Johnson Q."/>
            <person name="Joshi V."/>
            <person name="Kalu J.B."/>
            <person name="Kam C."/>
            <person name="Kashfia A."/>
            <person name="Keebler J."/>
            <person name="Kisamo H."/>
            <person name="Kovar C.L."/>
            <person name="Lago L.A."/>
            <person name="Lai C.-Y."/>
            <person name="Laidlaw J."/>
            <person name="Lara F."/>
            <person name="Le T.-K."/>
            <person name="Lee S.L."/>
            <person name="Legall F.H."/>
            <person name="Lemon S.J."/>
            <person name="Lewis L.R."/>
            <person name="Li B."/>
            <person name="Liu Y."/>
            <person name="Liu Y.-S."/>
            <person name="Lopez J."/>
            <person name="Lozado R.J."/>
            <person name="Lu J."/>
            <person name="Madu R.C."/>
            <person name="Maheshwari M."/>
            <person name="Maheshwari R."/>
            <person name="Malloy K."/>
            <person name="Martinez E."/>
            <person name="Mathew T."/>
            <person name="Mercado I.C."/>
            <person name="Mercado C."/>
            <person name="Meyer B."/>
            <person name="Montgomery K."/>
            <person name="Morgan M.B."/>
            <person name="Munidasa M."/>
            <person name="Nazareth L.V."/>
            <person name="Nelson J."/>
            <person name="Ng B.M."/>
            <person name="Nguyen N.B."/>
            <person name="Nguyen P.Q."/>
            <person name="Nguyen T."/>
            <person name="Obregon M."/>
            <person name="Okwuonu G.O."/>
            <person name="Onwere C.G."/>
            <person name="Orozco G."/>
            <person name="Parra A."/>
            <person name="Patel S."/>
            <person name="Patil S."/>
            <person name="Perez A."/>
            <person name="Perez Y."/>
            <person name="Pham C."/>
            <person name="Primus E.L."/>
            <person name="Pu L.-L."/>
            <person name="Puazo M."/>
            <person name="Qin X."/>
            <person name="Quiroz J.B."/>
            <person name="Reese J."/>
            <person name="Richards S."/>
            <person name="Rives C.M."/>
            <person name="Robberts R."/>
            <person name="Ruiz S.J."/>
            <person name="Ruiz M.J."/>
            <person name="Santibanez J."/>
            <person name="Schneider B.W."/>
            <person name="Sisson I."/>
            <person name="Smith M."/>
            <person name="Sodergren E."/>
            <person name="Song X.-Z."/>
            <person name="Song B.B."/>
            <person name="Summersgill H."/>
            <person name="Thelus R."/>
            <person name="Thornton R.D."/>
            <person name="Trejos Z.Y."/>
            <person name="Usmani K."/>
            <person name="Vattathil S."/>
            <person name="Villasana D."/>
            <person name="Walker D.L."/>
            <person name="Wang S."/>
            <person name="Wang K."/>
            <person name="White C.S."/>
            <person name="Williams A.C."/>
            <person name="Williamson J."/>
            <person name="Wilson K."/>
            <person name="Woghiren I.O."/>
            <person name="Woodworth J.R."/>
            <person name="Worley K.C."/>
            <person name="Wright R.A."/>
            <person name="Wu W."/>
            <person name="Young L."/>
            <person name="Zhang L."/>
            <person name="Zhang J."/>
            <person name="Zhu Y."/>
            <person name="Muzny D.M."/>
            <person name="Weinstock G."/>
            <person name="Gibbs R.A."/>
        </authorList>
    </citation>
    <scope>NUCLEOTIDE SEQUENCE [LARGE SCALE GENOMIC DNA]</scope>
    <source>
        <strain evidence="2">LSR1</strain>
    </source>
</reference>